<name>A0ABN5C603_9GAMM</name>
<organism evidence="1 2">
    <name type="scientific">Pseudoalteromonas issachenkonii</name>
    <dbReference type="NCBI Taxonomy" id="152297"/>
    <lineage>
        <taxon>Bacteria</taxon>
        <taxon>Pseudomonadati</taxon>
        <taxon>Pseudomonadota</taxon>
        <taxon>Gammaproteobacteria</taxon>
        <taxon>Alteromonadales</taxon>
        <taxon>Pseudoalteromonadaceae</taxon>
        <taxon>Pseudoalteromonas</taxon>
    </lineage>
</organism>
<gene>
    <name evidence="1" type="ORF">PISS_a2253</name>
</gene>
<reference evidence="1 2" key="1">
    <citation type="submission" date="2015-06" db="EMBL/GenBank/DDBJ databases">
        <authorList>
            <person name="Xie B.-B."/>
            <person name="Rong J.-C."/>
            <person name="Qin Q.-L."/>
            <person name="Zhang Y.-Z."/>
        </authorList>
    </citation>
    <scope>NUCLEOTIDE SEQUENCE [LARGE SCALE GENOMIC DNA]</scope>
    <source>
        <strain evidence="1 2">KMM 3549</strain>
    </source>
</reference>
<dbReference type="Proteomes" id="UP000217258">
    <property type="component" value="Chromosome I"/>
</dbReference>
<evidence type="ECO:0000313" key="1">
    <source>
        <dbReference type="EMBL" id="ATC91088.1"/>
    </source>
</evidence>
<keyword evidence="2" id="KW-1185">Reference proteome</keyword>
<evidence type="ECO:0000313" key="2">
    <source>
        <dbReference type="Proteomes" id="UP000217258"/>
    </source>
</evidence>
<proteinExistence type="predicted"/>
<dbReference type="EMBL" id="CP011030">
    <property type="protein sequence ID" value="ATC91088.1"/>
    <property type="molecule type" value="Genomic_DNA"/>
</dbReference>
<sequence length="37" mass="4221">MVILLKVLKLSFEQYKARLNAENTYKLPTPQSLLSIG</sequence>
<protein>
    <submittedName>
        <fullName evidence="1">Uncharacterized protein</fullName>
    </submittedName>
</protein>
<accession>A0ABN5C603</accession>